<sequence length="35" mass="3978">MQRDFGVFHCELGHVWLCGFVYFAKGLVGMIFVGI</sequence>
<keyword evidence="1" id="KW-0812">Transmembrane</keyword>
<feature type="transmembrane region" description="Helical" evidence="1">
    <location>
        <begin position="12"/>
        <end position="33"/>
    </location>
</feature>
<dbReference type="AlphaFoldDB" id="A0A2P2R172"/>
<accession>A0A2P2R172</accession>
<protein>
    <submittedName>
        <fullName evidence="2">Uncharacterized protein</fullName>
    </submittedName>
</protein>
<reference evidence="2" key="1">
    <citation type="submission" date="2018-02" db="EMBL/GenBank/DDBJ databases">
        <title>Rhizophora mucronata_Transcriptome.</title>
        <authorList>
            <person name="Meera S.P."/>
            <person name="Sreeshan A."/>
            <person name="Augustine A."/>
        </authorList>
    </citation>
    <scope>NUCLEOTIDE SEQUENCE</scope>
    <source>
        <tissue evidence="2">Leaf</tissue>
    </source>
</reference>
<evidence type="ECO:0000256" key="1">
    <source>
        <dbReference type="SAM" id="Phobius"/>
    </source>
</evidence>
<proteinExistence type="predicted"/>
<keyword evidence="1" id="KW-0472">Membrane</keyword>
<keyword evidence="1" id="KW-1133">Transmembrane helix</keyword>
<evidence type="ECO:0000313" key="2">
    <source>
        <dbReference type="EMBL" id="MBX73005.1"/>
    </source>
</evidence>
<dbReference type="EMBL" id="GGEC01092521">
    <property type="protein sequence ID" value="MBX73005.1"/>
    <property type="molecule type" value="Transcribed_RNA"/>
</dbReference>
<name>A0A2P2R172_RHIMU</name>
<organism evidence="2">
    <name type="scientific">Rhizophora mucronata</name>
    <name type="common">Asiatic mangrove</name>
    <dbReference type="NCBI Taxonomy" id="61149"/>
    <lineage>
        <taxon>Eukaryota</taxon>
        <taxon>Viridiplantae</taxon>
        <taxon>Streptophyta</taxon>
        <taxon>Embryophyta</taxon>
        <taxon>Tracheophyta</taxon>
        <taxon>Spermatophyta</taxon>
        <taxon>Magnoliopsida</taxon>
        <taxon>eudicotyledons</taxon>
        <taxon>Gunneridae</taxon>
        <taxon>Pentapetalae</taxon>
        <taxon>rosids</taxon>
        <taxon>fabids</taxon>
        <taxon>Malpighiales</taxon>
        <taxon>Rhizophoraceae</taxon>
        <taxon>Rhizophora</taxon>
    </lineage>
</organism>